<evidence type="ECO:0000313" key="3">
    <source>
        <dbReference type="Proteomes" id="UP000008021"/>
    </source>
</evidence>
<protein>
    <submittedName>
        <fullName evidence="2">Uncharacterized protein</fullName>
    </submittedName>
</protein>
<dbReference type="Gramene" id="OMERI02G21060.1">
    <property type="protein sequence ID" value="OMERI02G21060.1"/>
    <property type="gene ID" value="OMERI02G21060"/>
</dbReference>
<organism evidence="2">
    <name type="scientific">Oryza meridionalis</name>
    <dbReference type="NCBI Taxonomy" id="40149"/>
    <lineage>
        <taxon>Eukaryota</taxon>
        <taxon>Viridiplantae</taxon>
        <taxon>Streptophyta</taxon>
        <taxon>Embryophyta</taxon>
        <taxon>Tracheophyta</taxon>
        <taxon>Spermatophyta</taxon>
        <taxon>Magnoliopsida</taxon>
        <taxon>Liliopsida</taxon>
        <taxon>Poales</taxon>
        <taxon>Poaceae</taxon>
        <taxon>BOP clade</taxon>
        <taxon>Oryzoideae</taxon>
        <taxon>Oryzeae</taxon>
        <taxon>Oryzinae</taxon>
        <taxon>Oryza</taxon>
    </lineage>
</organism>
<dbReference type="Proteomes" id="UP000008021">
    <property type="component" value="Chromosome 2"/>
</dbReference>
<keyword evidence="3" id="KW-1185">Reference proteome</keyword>
<evidence type="ECO:0000313" key="2">
    <source>
        <dbReference type="EnsemblPlants" id="OMERI02G21060.1"/>
    </source>
</evidence>
<reference evidence="2" key="1">
    <citation type="submission" date="2015-04" db="UniProtKB">
        <authorList>
            <consortium name="EnsemblPlants"/>
        </authorList>
    </citation>
    <scope>IDENTIFICATION</scope>
</reference>
<proteinExistence type="predicted"/>
<dbReference type="EnsemblPlants" id="OMERI02G21060.1">
    <property type="protein sequence ID" value="OMERI02G21060.1"/>
    <property type="gene ID" value="OMERI02G21060"/>
</dbReference>
<evidence type="ECO:0000256" key="1">
    <source>
        <dbReference type="SAM" id="MobiDB-lite"/>
    </source>
</evidence>
<accession>A0A0E0CMB2</accession>
<dbReference type="HOGENOM" id="CLU_2018888_0_0_1"/>
<name>A0A0E0CMB2_9ORYZ</name>
<sequence>MAAPSTGGEAGAAASHHRTSPRGRASSASMSPPSSLSLSASPKCRGGAGVRRPLKAAEVALLPPFVPSSQIHPEQGVTVAEATLPPSPLPDLAGGGRATVELAPATAADTGAEGIGGNGIGSN</sequence>
<feature type="region of interest" description="Disordered" evidence="1">
    <location>
        <begin position="1"/>
        <end position="49"/>
    </location>
</feature>
<feature type="compositionally biased region" description="Low complexity" evidence="1">
    <location>
        <begin position="25"/>
        <end position="42"/>
    </location>
</feature>
<reference evidence="2" key="2">
    <citation type="submission" date="2018-05" db="EMBL/GenBank/DDBJ databases">
        <title>OmerRS3 (Oryza meridionalis Reference Sequence Version 3).</title>
        <authorList>
            <person name="Zhang J."/>
            <person name="Kudrna D."/>
            <person name="Lee S."/>
            <person name="Talag J."/>
            <person name="Welchert J."/>
            <person name="Wing R.A."/>
        </authorList>
    </citation>
    <scope>NUCLEOTIDE SEQUENCE [LARGE SCALE GENOMIC DNA]</scope>
    <source>
        <strain evidence="2">cv. OR44</strain>
    </source>
</reference>
<dbReference type="AlphaFoldDB" id="A0A0E0CMB2"/>